<keyword evidence="6" id="KW-1185">Reference proteome</keyword>
<dbReference type="PANTHER" id="PTHR43397">
    <property type="entry name" value="ERGOTHIONEINE BIOSYNTHESIS PROTEIN 1"/>
    <property type="match status" value="1"/>
</dbReference>
<dbReference type="PANTHER" id="PTHR43397:SF1">
    <property type="entry name" value="ERGOTHIONEINE BIOSYNTHESIS PROTEIN 1"/>
    <property type="match status" value="1"/>
</dbReference>
<dbReference type="InterPro" id="IPR051128">
    <property type="entry name" value="EgtD_Methyltrsf_superfamily"/>
</dbReference>
<organism evidence="5 6">
    <name type="scientific">Fusarium langsethiae</name>
    <dbReference type="NCBI Taxonomy" id="179993"/>
    <lineage>
        <taxon>Eukaryota</taxon>
        <taxon>Fungi</taxon>
        <taxon>Dikarya</taxon>
        <taxon>Ascomycota</taxon>
        <taxon>Pezizomycotina</taxon>
        <taxon>Sordariomycetes</taxon>
        <taxon>Hypocreomycetidae</taxon>
        <taxon>Hypocreales</taxon>
        <taxon>Nectriaceae</taxon>
        <taxon>Fusarium</taxon>
    </lineage>
</organism>
<dbReference type="Proteomes" id="UP000037904">
    <property type="component" value="Unassembled WGS sequence"/>
</dbReference>
<evidence type="ECO:0000256" key="2">
    <source>
        <dbReference type="ARBA" id="ARBA00022679"/>
    </source>
</evidence>
<proteinExistence type="predicted"/>
<dbReference type="Gene3D" id="3.40.50.150">
    <property type="entry name" value="Vaccinia Virus protein VP39"/>
    <property type="match status" value="1"/>
</dbReference>
<sequence>MVPMDRSLRELSSQSHAGTYIEQLIRWMSDARDEIEISTPTLPLVRALLLAALCYQYDDSITLASDCFEKAKAMFDKILFFLGGLDGLEERLPDDDFCDLALASWGFFKYDQFFAFLDLTDRSPVLVPLVRLNLGLVQEKYGRQAEEILFKKQSCINFKAQASNLQCSSVAFEPLLAMLRAFKALQIPTDLISGEVTYPIAYFQIFYQVSEWPDSRGSTQTRGEVEIIRRLAPQIAADLKDWHEPLLVEYGPGDGLKTEILLDAIESRCIKCTYVGVDINQRCLDRCLAAWKEKYTFIKCTGICGSFEDATSLVEKWPGNKLVFSLASTPNSKPVEYILFLQRLAKLARKIIISQQRPDGQQGLHNSYHTEDFEKFVWRGLQHGNRLLKRPEFNEQDWEIKCDHSKTNIYWCHEFKITPLRSTDQKSSFQAFASIKYTDAGFVMIAKNAGLEVTRTDKNDDTGMAIYQLKVGSRYENKGQVLLQHDSRLREATNWPQDEAAIMQEVAGRRSASYIEVQGGNGRDRAPGTILRRATVDLTHIMPFCKHEKVTTLATVMKAMRRPRTVDEIECEVSQFRDDLLQLTLKITDEHQASGRTGAPVVVVVLHGGIFNFIVNNWNCKFKRETNRSNWEWCASTTLGNGDVTVFEFSNCGKTLEEISRKSYFEEVFGDKYRNLAEENLSQPYYNIDGTPVDEKQEHVDFMKRTGTAVAAVPTKALEIVWSEITAGEN</sequence>
<evidence type="ECO:0000313" key="6">
    <source>
        <dbReference type="Proteomes" id="UP000037904"/>
    </source>
</evidence>
<gene>
    <name evidence="5" type="ORF">FLAG1_08215</name>
</gene>
<dbReference type="InterPro" id="IPR019257">
    <property type="entry name" value="MeTrfase_dom"/>
</dbReference>
<evidence type="ECO:0000313" key="5">
    <source>
        <dbReference type="EMBL" id="KPA38946.1"/>
    </source>
</evidence>
<name>A0A0M9ET47_FUSLA</name>
<feature type="domain" description="Histidine-specific methyltransferase SAM-dependent" evidence="4">
    <location>
        <begin position="220"/>
        <end position="469"/>
    </location>
</feature>
<protein>
    <recommendedName>
        <fullName evidence="4">Histidine-specific methyltransferase SAM-dependent domain-containing protein</fullName>
    </recommendedName>
</protein>
<keyword evidence="2" id="KW-0808">Transferase</keyword>
<comment type="caution">
    <text evidence="5">The sequence shown here is derived from an EMBL/GenBank/DDBJ whole genome shotgun (WGS) entry which is preliminary data.</text>
</comment>
<dbReference type="InterPro" id="IPR029063">
    <property type="entry name" value="SAM-dependent_MTases_sf"/>
</dbReference>
<reference evidence="5 6" key="1">
    <citation type="submission" date="2015-04" db="EMBL/GenBank/DDBJ databases">
        <title>The draft genome sequence of Fusarium langsethiae, a T-2/HT-2 mycotoxin producer.</title>
        <authorList>
            <person name="Lysoe E."/>
            <person name="Divon H.H."/>
            <person name="Terzi V."/>
            <person name="Orru L."/>
            <person name="Lamontanara A."/>
            <person name="Kolseth A.-K."/>
            <person name="Frandsen R.J."/>
            <person name="Nielsen K."/>
            <person name="Thrane U."/>
        </authorList>
    </citation>
    <scope>NUCLEOTIDE SEQUENCE [LARGE SCALE GENOMIC DNA]</scope>
    <source>
        <strain evidence="5 6">Fl201059</strain>
    </source>
</reference>
<dbReference type="GO" id="GO:0032259">
    <property type="term" value="P:methylation"/>
    <property type="evidence" value="ECO:0007669"/>
    <property type="project" value="UniProtKB-KW"/>
</dbReference>
<dbReference type="Pfam" id="PF10017">
    <property type="entry name" value="Methyltransf_33"/>
    <property type="match status" value="1"/>
</dbReference>
<accession>A0A0M9ET47</accession>
<evidence type="ECO:0000259" key="4">
    <source>
        <dbReference type="Pfam" id="PF10017"/>
    </source>
</evidence>
<dbReference type="GO" id="GO:0008168">
    <property type="term" value="F:methyltransferase activity"/>
    <property type="evidence" value="ECO:0007669"/>
    <property type="project" value="UniProtKB-KW"/>
</dbReference>
<dbReference type="EMBL" id="JXCE01000232">
    <property type="protein sequence ID" value="KPA38946.1"/>
    <property type="molecule type" value="Genomic_DNA"/>
</dbReference>
<evidence type="ECO:0000256" key="3">
    <source>
        <dbReference type="ARBA" id="ARBA00022691"/>
    </source>
</evidence>
<evidence type="ECO:0000256" key="1">
    <source>
        <dbReference type="ARBA" id="ARBA00022603"/>
    </source>
</evidence>
<dbReference type="SUPFAM" id="SSF53335">
    <property type="entry name" value="S-adenosyl-L-methionine-dependent methyltransferases"/>
    <property type="match status" value="1"/>
</dbReference>
<keyword evidence="1" id="KW-0489">Methyltransferase</keyword>
<dbReference type="AlphaFoldDB" id="A0A0M9ET47"/>
<keyword evidence="3" id="KW-0949">S-adenosyl-L-methionine</keyword>